<dbReference type="GO" id="GO:0033946">
    <property type="term" value="F:xyloglucan-specific endo-beta-1,4-glucanase activity"/>
    <property type="evidence" value="ECO:0007669"/>
    <property type="project" value="UniProtKB-EC"/>
</dbReference>
<dbReference type="PANTHER" id="PTHR34002">
    <property type="entry name" value="BLR1656 PROTEIN"/>
    <property type="match status" value="1"/>
</dbReference>
<feature type="chain" id="PRO_5040789311" description="xyloglucan-specific endo-beta-1,4-glucanase" evidence="9">
    <location>
        <begin position="22"/>
        <end position="330"/>
    </location>
</feature>
<reference evidence="10" key="2">
    <citation type="journal article" date="2023" name="IMA Fungus">
        <title>Comparative genomic study of the Penicillium genus elucidates a diverse pangenome and 15 lateral gene transfer events.</title>
        <authorList>
            <person name="Petersen C."/>
            <person name="Sorensen T."/>
            <person name="Nielsen M.R."/>
            <person name="Sondergaard T.E."/>
            <person name="Sorensen J.L."/>
            <person name="Fitzpatrick D.A."/>
            <person name="Frisvad J.C."/>
            <person name="Nielsen K.L."/>
        </authorList>
    </citation>
    <scope>NUCLEOTIDE SEQUENCE</scope>
    <source>
        <strain evidence="10">IBT 21472</strain>
    </source>
</reference>
<proteinExistence type="inferred from homology"/>
<dbReference type="InterPro" id="IPR013319">
    <property type="entry name" value="GH11/12"/>
</dbReference>
<dbReference type="EMBL" id="JAPZBO010000009">
    <property type="protein sequence ID" value="KAJ5302919.1"/>
    <property type="molecule type" value="Genomic_DNA"/>
</dbReference>
<dbReference type="GO" id="GO:0008810">
    <property type="term" value="F:cellulase activity"/>
    <property type="evidence" value="ECO:0007669"/>
    <property type="project" value="InterPro"/>
</dbReference>
<dbReference type="PANTHER" id="PTHR34002:SF9">
    <property type="entry name" value="XYLOGLUCAN-SPECIFIC ENDO-BETA-1,4-GLUCANASE A"/>
    <property type="match status" value="1"/>
</dbReference>
<dbReference type="Pfam" id="PF01670">
    <property type="entry name" value="Glyco_hydro_12"/>
    <property type="match status" value="1"/>
</dbReference>
<organism evidence="10 11">
    <name type="scientific">Penicillium atrosanguineum</name>
    <dbReference type="NCBI Taxonomy" id="1132637"/>
    <lineage>
        <taxon>Eukaryota</taxon>
        <taxon>Fungi</taxon>
        <taxon>Dikarya</taxon>
        <taxon>Ascomycota</taxon>
        <taxon>Pezizomycotina</taxon>
        <taxon>Eurotiomycetes</taxon>
        <taxon>Eurotiomycetidae</taxon>
        <taxon>Eurotiales</taxon>
        <taxon>Aspergillaceae</taxon>
        <taxon>Penicillium</taxon>
    </lineage>
</organism>
<keyword evidence="7" id="KW-0119">Carbohydrate metabolism</keyword>
<dbReference type="Proteomes" id="UP001147746">
    <property type="component" value="Unassembled WGS sequence"/>
</dbReference>
<feature type="region of interest" description="Disordered" evidence="8">
    <location>
        <begin position="37"/>
        <end position="66"/>
    </location>
</feature>
<evidence type="ECO:0000256" key="8">
    <source>
        <dbReference type="SAM" id="MobiDB-lite"/>
    </source>
</evidence>
<comment type="caution">
    <text evidence="10">The sequence shown here is derived from an EMBL/GenBank/DDBJ whole genome shotgun (WGS) entry which is preliminary data.</text>
</comment>
<evidence type="ECO:0000256" key="5">
    <source>
        <dbReference type="ARBA" id="ARBA00041304"/>
    </source>
</evidence>
<evidence type="ECO:0000256" key="6">
    <source>
        <dbReference type="ARBA" id="ARBA00043018"/>
    </source>
</evidence>
<feature type="signal peptide" evidence="9">
    <location>
        <begin position="1"/>
        <end position="21"/>
    </location>
</feature>
<keyword evidence="11" id="KW-1185">Reference proteome</keyword>
<evidence type="ECO:0000256" key="4">
    <source>
        <dbReference type="ARBA" id="ARBA00038882"/>
    </source>
</evidence>
<keyword evidence="2 9" id="KW-0732">Signal</keyword>
<name>A0A9W9PNT8_9EURO</name>
<sequence>MALKLLVNASLLVIPIGGSLGALFGIDAHRSATGQAPLFSGDSDSSGGGSTGGSTGGGSGADGSTSNNGITNSMYCQDSYGISPPSDGQLYTLNPNQWGLLSTTVGALCMNVTTNNNETYPTKYSAPQFSVTWKYEAGPETQPVHAYPNIMVDGILPVELGEMESLDLDLHWTYGVGNEPVETTVESTLTAETLNTNVAIDMFFDSDKVTAQNSSAAKYEVMIWFAKFGVATDPIGSKVTSRELNGTDFTLWAGNNSANQHVFTWIAADTTERFVGDINQLITDLYSLSGYLYPSSSDYLGVFSFGTEAFYSDSNVTFWVPEFSIDITKS</sequence>
<evidence type="ECO:0000313" key="11">
    <source>
        <dbReference type="Proteomes" id="UP001147746"/>
    </source>
</evidence>
<dbReference type="EC" id="3.2.1.151" evidence="4"/>
<keyword evidence="7" id="KW-0624">Polysaccharide degradation</keyword>
<evidence type="ECO:0000256" key="9">
    <source>
        <dbReference type="SAM" id="SignalP"/>
    </source>
</evidence>
<dbReference type="Gene3D" id="2.60.120.180">
    <property type="match status" value="1"/>
</dbReference>
<dbReference type="InterPro" id="IPR013320">
    <property type="entry name" value="ConA-like_dom_sf"/>
</dbReference>
<comment type="similarity">
    <text evidence="1 7">Belongs to the glycosyl hydrolase 12 (cellulase H) family.</text>
</comment>
<gene>
    <name evidence="10" type="ORF">N7476_009718</name>
</gene>
<dbReference type="AlphaFoldDB" id="A0A9W9PNT8"/>
<evidence type="ECO:0000256" key="3">
    <source>
        <dbReference type="ARBA" id="ARBA00037012"/>
    </source>
</evidence>
<dbReference type="OrthoDB" id="89349at2759"/>
<evidence type="ECO:0000256" key="2">
    <source>
        <dbReference type="ARBA" id="ARBA00022729"/>
    </source>
</evidence>
<keyword evidence="7" id="KW-0326">Glycosidase</keyword>
<dbReference type="SUPFAM" id="SSF49899">
    <property type="entry name" value="Concanavalin A-like lectins/glucanases"/>
    <property type="match status" value="1"/>
</dbReference>
<protein>
    <recommendedName>
        <fullName evidence="4">xyloglucan-specific endo-beta-1,4-glucanase</fullName>
        <ecNumber evidence="4">3.2.1.151</ecNumber>
    </recommendedName>
    <alternativeName>
        <fullName evidence="5">Xyloglucanase A</fullName>
    </alternativeName>
    <alternativeName>
        <fullName evidence="6">Xyloglucanendohydrolase A</fullName>
    </alternativeName>
</protein>
<dbReference type="GO" id="GO:0000272">
    <property type="term" value="P:polysaccharide catabolic process"/>
    <property type="evidence" value="ECO:0007669"/>
    <property type="project" value="UniProtKB-KW"/>
</dbReference>
<feature type="compositionally biased region" description="Gly residues" evidence="8">
    <location>
        <begin position="46"/>
        <end position="61"/>
    </location>
</feature>
<comment type="catalytic activity">
    <reaction evidence="3">
        <text>xyloglucan + H2O = xyloglucan oligosaccharides.</text>
        <dbReference type="EC" id="3.2.1.151"/>
    </reaction>
</comment>
<accession>A0A9W9PNT8</accession>
<evidence type="ECO:0000313" key="10">
    <source>
        <dbReference type="EMBL" id="KAJ5302919.1"/>
    </source>
</evidence>
<dbReference type="InterPro" id="IPR002594">
    <property type="entry name" value="GH12"/>
</dbReference>
<reference evidence="10" key="1">
    <citation type="submission" date="2022-12" db="EMBL/GenBank/DDBJ databases">
        <authorList>
            <person name="Petersen C."/>
        </authorList>
    </citation>
    <scope>NUCLEOTIDE SEQUENCE</scope>
    <source>
        <strain evidence="10">IBT 21472</strain>
    </source>
</reference>
<keyword evidence="7" id="KW-0378">Hydrolase</keyword>
<evidence type="ECO:0000256" key="1">
    <source>
        <dbReference type="ARBA" id="ARBA00005519"/>
    </source>
</evidence>
<evidence type="ECO:0000256" key="7">
    <source>
        <dbReference type="RuleBase" id="RU361163"/>
    </source>
</evidence>